<keyword evidence="8" id="KW-0963">Cytoplasm</keyword>
<dbReference type="InterPro" id="IPR027417">
    <property type="entry name" value="P-loop_NTPase"/>
</dbReference>
<keyword evidence="7 8" id="KW-0067">ATP-binding</keyword>
<evidence type="ECO:0000256" key="3">
    <source>
        <dbReference type="ARBA" id="ARBA00022634"/>
    </source>
</evidence>
<comment type="subcellular location">
    <subcellularLocation>
        <location evidence="8">Cytoplasm</location>
    </subcellularLocation>
</comment>
<keyword evidence="3 8" id="KW-0237">DNA synthesis</keyword>
<dbReference type="PIRSF" id="PIRSF035805">
    <property type="entry name" value="TK_cell"/>
    <property type="match status" value="1"/>
</dbReference>
<name>A0ABQ1HL48_9GAMM</name>
<reference evidence="12" key="1">
    <citation type="journal article" date="2019" name="Int. J. Syst. Evol. Microbiol.">
        <title>The Global Catalogue of Microorganisms (GCM) 10K type strain sequencing project: providing services to taxonomists for standard genome sequencing and annotation.</title>
        <authorList>
            <consortium name="The Broad Institute Genomics Platform"/>
            <consortium name="The Broad Institute Genome Sequencing Center for Infectious Disease"/>
            <person name="Wu L."/>
            <person name="Ma J."/>
        </authorList>
    </citation>
    <scope>NUCLEOTIDE SEQUENCE [LARGE SCALE GENOMIC DNA]</scope>
    <source>
        <strain evidence="12">CGMCC 1.15905</strain>
    </source>
</reference>
<evidence type="ECO:0000256" key="6">
    <source>
        <dbReference type="ARBA" id="ARBA00022777"/>
    </source>
</evidence>
<dbReference type="PANTHER" id="PTHR11441:SF0">
    <property type="entry name" value="THYMIDINE KINASE, CYTOSOLIC"/>
    <property type="match status" value="1"/>
</dbReference>
<dbReference type="EMBL" id="BMKC01000002">
    <property type="protein sequence ID" value="GGA80299.1"/>
    <property type="molecule type" value="Genomic_DNA"/>
</dbReference>
<feature type="binding site" evidence="8">
    <location>
        <begin position="88"/>
        <end position="91"/>
    </location>
    <ligand>
        <name>ATP</name>
        <dbReference type="ChEBI" id="CHEBI:30616"/>
    </ligand>
</feature>
<feature type="binding site" evidence="8">
    <location>
        <begin position="9"/>
        <end position="16"/>
    </location>
    <ligand>
        <name>ATP</name>
        <dbReference type="ChEBI" id="CHEBI:30616"/>
    </ligand>
</feature>
<dbReference type="SUPFAM" id="SSF52540">
    <property type="entry name" value="P-loop containing nucleoside triphosphate hydrolases"/>
    <property type="match status" value="1"/>
</dbReference>
<evidence type="ECO:0000256" key="2">
    <source>
        <dbReference type="ARBA" id="ARBA00012118"/>
    </source>
</evidence>
<dbReference type="Pfam" id="PF00265">
    <property type="entry name" value="TK"/>
    <property type="match status" value="1"/>
</dbReference>
<evidence type="ECO:0000256" key="5">
    <source>
        <dbReference type="ARBA" id="ARBA00022741"/>
    </source>
</evidence>
<dbReference type="PANTHER" id="PTHR11441">
    <property type="entry name" value="THYMIDINE KINASE"/>
    <property type="match status" value="1"/>
</dbReference>
<evidence type="ECO:0000313" key="12">
    <source>
        <dbReference type="Proteomes" id="UP000623419"/>
    </source>
</evidence>
<accession>A0ABQ1HL48</accession>
<dbReference type="GO" id="GO:0016301">
    <property type="term" value="F:kinase activity"/>
    <property type="evidence" value="ECO:0007669"/>
    <property type="project" value="UniProtKB-KW"/>
</dbReference>
<comment type="caution">
    <text evidence="11">The sequence shown here is derived from an EMBL/GenBank/DDBJ whole genome shotgun (WGS) entry which is preliminary data.</text>
</comment>
<gene>
    <name evidence="8 11" type="primary">tdk</name>
    <name evidence="11" type="ORF">GCM10011521_18210</name>
</gene>
<dbReference type="NCBIfam" id="NF003300">
    <property type="entry name" value="PRK04296.1-5"/>
    <property type="match status" value="1"/>
</dbReference>
<dbReference type="RefSeq" id="WP_188663415.1">
    <property type="nucleotide sequence ID" value="NZ_BMKC01000002.1"/>
</dbReference>
<comment type="similarity">
    <text evidence="1 8 10">Belongs to the thymidine kinase family.</text>
</comment>
<protein>
    <recommendedName>
        <fullName evidence="2 8">Thymidine kinase</fullName>
        <ecNumber evidence="2 8">2.7.1.21</ecNumber>
    </recommendedName>
</protein>
<keyword evidence="6 8" id="KW-0418">Kinase</keyword>
<dbReference type="InterPro" id="IPR001267">
    <property type="entry name" value="Thymidine_kinase"/>
</dbReference>
<dbReference type="HAMAP" id="MF_00124">
    <property type="entry name" value="Thymidine_kinase"/>
    <property type="match status" value="1"/>
</dbReference>
<evidence type="ECO:0000256" key="4">
    <source>
        <dbReference type="ARBA" id="ARBA00022679"/>
    </source>
</evidence>
<evidence type="ECO:0000256" key="1">
    <source>
        <dbReference type="ARBA" id="ARBA00007587"/>
    </source>
</evidence>
<evidence type="ECO:0000313" key="11">
    <source>
        <dbReference type="EMBL" id="GGA80299.1"/>
    </source>
</evidence>
<keyword evidence="12" id="KW-1185">Reference proteome</keyword>
<dbReference type="EC" id="2.7.1.21" evidence="2 8"/>
<dbReference type="SUPFAM" id="SSF57716">
    <property type="entry name" value="Glucocorticoid receptor-like (DNA-binding domain)"/>
    <property type="match status" value="1"/>
</dbReference>
<proteinExistence type="inferred from homology"/>
<evidence type="ECO:0000256" key="7">
    <source>
        <dbReference type="ARBA" id="ARBA00022840"/>
    </source>
</evidence>
<evidence type="ECO:0000256" key="8">
    <source>
        <dbReference type="HAMAP-Rule" id="MF_00124"/>
    </source>
</evidence>
<dbReference type="Gene3D" id="3.40.50.300">
    <property type="entry name" value="P-loop containing nucleotide triphosphate hydrolases"/>
    <property type="match status" value="1"/>
</dbReference>
<comment type="caution">
    <text evidence="8">Lacks conserved residue(s) required for the propagation of feature annotation.</text>
</comment>
<keyword evidence="4 8" id="KW-0808">Transferase</keyword>
<comment type="subunit">
    <text evidence="8">Homotetramer.</text>
</comment>
<comment type="catalytic activity">
    <reaction evidence="8 9">
        <text>thymidine + ATP = dTMP + ADP + H(+)</text>
        <dbReference type="Rhea" id="RHEA:19129"/>
        <dbReference type="ChEBI" id="CHEBI:15378"/>
        <dbReference type="ChEBI" id="CHEBI:17748"/>
        <dbReference type="ChEBI" id="CHEBI:30616"/>
        <dbReference type="ChEBI" id="CHEBI:63528"/>
        <dbReference type="ChEBI" id="CHEBI:456216"/>
        <dbReference type="EC" id="2.7.1.21"/>
    </reaction>
</comment>
<feature type="active site" description="Proton acceptor" evidence="8">
    <location>
        <position position="89"/>
    </location>
</feature>
<keyword evidence="5 8" id="KW-0547">Nucleotide-binding</keyword>
<evidence type="ECO:0000256" key="9">
    <source>
        <dbReference type="RuleBase" id="RU000544"/>
    </source>
</evidence>
<evidence type="ECO:0000256" key="10">
    <source>
        <dbReference type="RuleBase" id="RU004165"/>
    </source>
</evidence>
<organism evidence="11 12">
    <name type="scientific">Arenimonas soli</name>
    <dbReference type="NCBI Taxonomy" id="2269504"/>
    <lineage>
        <taxon>Bacteria</taxon>
        <taxon>Pseudomonadati</taxon>
        <taxon>Pseudomonadota</taxon>
        <taxon>Gammaproteobacteria</taxon>
        <taxon>Lysobacterales</taxon>
        <taxon>Lysobacteraceae</taxon>
        <taxon>Arenimonas</taxon>
    </lineage>
</organism>
<dbReference type="Proteomes" id="UP000623419">
    <property type="component" value="Unassembled WGS sequence"/>
</dbReference>
<sequence>MAKLYFYYSAMNAGKTTTLLQSAHNYHERGMRTLLLTPKLDNRAGEGLVASRIGLQARGTVFGREDDLLAIARADIAARGELHCVLVDEAQFLSKRQVWQLTEIVDRLDVPVLAYGLRTDFRGELFEGSQYLLAWADNLVEIKTICHTGRKAIMVVRVDEQGRAITDGPQVEIGGNERYVSVSRGEFKKVMAGEGHIDLQQPRLPLGTPD</sequence>